<gene>
    <name evidence="1" type="ORF">KUTeg_022159</name>
</gene>
<comment type="caution">
    <text evidence="1">The sequence shown here is derived from an EMBL/GenBank/DDBJ whole genome shotgun (WGS) entry which is preliminary data.</text>
</comment>
<organism evidence="1 2">
    <name type="scientific">Tegillarca granosa</name>
    <name type="common">Malaysian cockle</name>
    <name type="synonym">Anadara granosa</name>
    <dbReference type="NCBI Taxonomy" id="220873"/>
    <lineage>
        <taxon>Eukaryota</taxon>
        <taxon>Metazoa</taxon>
        <taxon>Spiralia</taxon>
        <taxon>Lophotrochozoa</taxon>
        <taxon>Mollusca</taxon>
        <taxon>Bivalvia</taxon>
        <taxon>Autobranchia</taxon>
        <taxon>Pteriomorphia</taxon>
        <taxon>Arcoida</taxon>
        <taxon>Arcoidea</taxon>
        <taxon>Arcidae</taxon>
        <taxon>Tegillarca</taxon>
    </lineage>
</organism>
<keyword evidence="2" id="KW-1185">Reference proteome</keyword>
<sequence>MSEQFIKIIWDLKVSNWFGNKRIRYKKNIGKAQEEANLYAAKTAAAAASHGLGQDGQGAAGYNVASSQGGMGGGGGMYMNLNGDNYQSSDNSVGDNVQSQVNALRHVISQTGGYSSDSLHSTSTMYDQHIQQVLHSPPS</sequence>
<dbReference type="Gene3D" id="1.10.10.60">
    <property type="entry name" value="Homeodomain-like"/>
    <property type="match status" value="1"/>
</dbReference>
<evidence type="ECO:0000313" key="1">
    <source>
        <dbReference type="EMBL" id="KAJ8300640.1"/>
    </source>
</evidence>
<proteinExistence type="predicted"/>
<dbReference type="Proteomes" id="UP001217089">
    <property type="component" value="Unassembled WGS sequence"/>
</dbReference>
<protein>
    <submittedName>
        <fullName evidence="1">Uncharacterized protein</fullName>
    </submittedName>
</protein>
<dbReference type="EMBL" id="JARBDR010000919">
    <property type="protein sequence ID" value="KAJ8300640.1"/>
    <property type="molecule type" value="Genomic_DNA"/>
</dbReference>
<evidence type="ECO:0000313" key="2">
    <source>
        <dbReference type="Proteomes" id="UP001217089"/>
    </source>
</evidence>
<name>A0ABQ9EAV4_TEGGR</name>
<accession>A0ABQ9EAV4</accession>
<reference evidence="1 2" key="1">
    <citation type="submission" date="2022-12" db="EMBL/GenBank/DDBJ databases">
        <title>Chromosome-level genome of Tegillarca granosa.</title>
        <authorList>
            <person name="Kim J."/>
        </authorList>
    </citation>
    <scope>NUCLEOTIDE SEQUENCE [LARGE SCALE GENOMIC DNA]</scope>
    <source>
        <strain evidence="1">Teg-2019</strain>
        <tissue evidence="1">Adductor muscle</tissue>
    </source>
</reference>